<evidence type="ECO:0000256" key="7">
    <source>
        <dbReference type="SAM" id="MobiDB-lite"/>
    </source>
</evidence>
<dbReference type="InterPro" id="IPR006620">
    <property type="entry name" value="Pro_4_hyd_alph"/>
</dbReference>
<evidence type="ECO:0000256" key="4">
    <source>
        <dbReference type="ARBA" id="ARBA00022964"/>
    </source>
</evidence>
<keyword evidence="6" id="KW-0408">Iron</keyword>
<dbReference type="Gene3D" id="2.60.120.620">
    <property type="entry name" value="q2cbj1_9rhob like domain"/>
    <property type="match status" value="1"/>
</dbReference>
<comment type="caution">
    <text evidence="9">The sequence shown here is derived from an EMBL/GenBank/DDBJ whole genome shotgun (WGS) entry which is preliminary data.</text>
</comment>
<reference evidence="9 10" key="1">
    <citation type="journal article" date="2018" name="Genet. Mol. Biol.">
        <title>The genome sequence of Dyella jiangningensis FCAV SCS01 from a lignocellulose-decomposing microbial consortium metagenome reveals potential for biotechnological applications.</title>
        <authorList>
            <person name="Desiderato J.G."/>
            <person name="Alvarenga D.O."/>
            <person name="Constancio M.T.L."/>
            <person name="Alves L.M.C."/>
            <person name="Varani A.M."/>
        </authorList>
    </citation>
    <scope>NUCLEOTIDE SEQUENCE [LARGE SCALE GENOMIC DNA]</scope>
    <source>
        <strain evidence="9 10">FCAV SCS01</strain>
    </source>
</reference>
<evidence type="ECO:0000256" key="2">
    <source>
        <dbReference type="ARBA" id="ARBA00022723"/>
    </source>
</evidence>
<feature type="region of interest" description="Disordered" evidence="7">
    <location>
        <begin position="72"/>
        <end position="92"/>
    </location>
</feature>
<dbReference type="PROSITE" id="PS51471">
    <property type="entry name" value="FE2OG_OXY"/>
    <property type="match status" value="1"/>
</dbReference>
<keyword evidence="10" id="KW-1185">Reference proteome</keyword>
<name>A0A328P879_9GAMM</name>
<keyword evidence="4 9" id="KW-0223">Dioxygenase</keyword>
<evidence type="ECO:0000256" key="1">
    <source>
        <dbReference type="ARBA" id="ARBA00001961"/>
    </source>
</evidence>
<keyword evidence="5" id="KW-0560">Oxidoreductase</keyword>
<dbReference type="GO" id="GO:0005506">
    <property type="term" value="F:iron ion binding"/>
    <property type="evidence" value="ECO:0007669"/>
    <property type="project" value="InterPro"/>
</dbReference>
<dbReference type="SMART" id="SM00702">
    <property type="entry name" value="P4Hc"/>
    <property type="match status" value="1"/>
</dbReference>
<keyword evidence="2" id="KW-0479">Metal-binding</keyword>
<comment type="cofactor">
    <cofactor evidence="1">
        <name>L-ascorbate</name>
        <dbReference type="ChEBI" id="CHEBI:38290"/>
    </cofactor>
</comment>
<dbReference type="EMBL" id="NFZS01000001">
    <property type="protein sequence ID" value="RAO76746.1"/>
    <property type="molecule type" value="Genomic_DNA"/>
</dbReference>
<evidence type="ECO:0000313" key="10">
    <source>
        <dbReference type="Proteomes" id="UP000248926"/>
    </source>
</evidence>
<evidence type="ECO:0000259" key="8">
    <source>
        <dbReference type="PROSITE" id="PS51471"/>
    </source>
</evidence>
<feature type="domain" description="Fe2OG dioxygenase" evidence="8">
    <location>
        <begin position="181"/>
        <end position="286"/>
    </location>
</feature>
<dbReference type="GO" id="GO:0031418">
    <property type="term" value="F:L-ascorbic acid binding"/>
    <property type="evidence" value="ECO:0007669"/>
    <property type="project" value="UniProtKB-KW"/>
</dbReference>
<dbReference type="AlphaFoldDB" id="A0A328P879"/>
<dbReference type="InterPro" id="IPR044862">
    <property type="entry name" value="Pro_4_hyd_alph_FE2OG_OXY"/>
</dbReference>
<evidence type="ECO:0000256" key="6">
    <source>
        <dbReference type="ARBA" id="ARBA00023004"/>
    </source>
</evidence>
<dbReference type="GO" id="GO:0004656">
    <property type="term" value="F:procollagen-proline 4-dioxygenase activity"/>
    <property type="evidence" value="ECO:0007669"/>
    <property type="project" value="TreeGrafter"/>
</dbReference>
<accession>A0A328P879</accession>
<protein>
    <submittedName>
        <fullName evidence="9">Proline dioxygenase</fullName>
    </submittedName>
</protein>
<dbReference type="PANTHER" id="PTHR10869:SF246">
    <property type="entry name" value="TRANSMEMBRANE PROLYL 4-HYDROXYLASE"/>
    <property type="match status" value="1"/>
</dbReference>
<dbReference type="Proteomes" id="UP000248926">
    <property type="component" value="Unassembled WGS sequence"/>
</dbReference>
<sequence length="291" mass="32244">MVRQPELAHSLVPMSNHTIRPELREWILATARSGHSLSDLMKLMKDAGYGGEQSRQMVARVLNLPLATVMAASKPGSSGRRTRHPEPPQQTVDGHTLRVTISTDKPVVRVLENMLTAEECEGLIAEAKPRLQRSQTVDVEGRHQTDERRTSQGMFFRIGETPLVQRIEQRIADLLAMPVSHGEGLQILHYQPGQEYEPHFDWFDPTQPGFSAVTARGGQRIASVVMYLNTPAEGGGTGFPSIGLTVTAMRGSAVYFAYETGDQASLHAGLPVIKGEKWIATKWLRERPYQA</sequence>
<dbReference type="InterPro" id="IPR045054">
    <property type="entry name" value="P4HA-like"/>
</dbReference>
<dbReference type="InterPro" id="IPR005123">
    <property type="entry name" value="Oxoglu/Fe-dep_dioxygenase_dom"/>
</dbReference>
<dbReference type="Pfam" id="PF13640">
    <property type="entry name" value="2OG-FeII_Oxy_3"/>
    <property type="match status" value="1"/>
</dbReference>
<organism evidence="9 10">
    <name type="scientific">Dyella jiangningensis</name>
    <dbReference type="NCBI Taxonomy" id="1379159"/>
    <lineage>
        <taxon>Bacteria</taxon>
        <taxon>Pseudomonadati</taxon>
        <taxon>Pseudomonadota</taxon>
        <taxon>Gammaproteobacteria</taxon>
        <taxon>Lysobacterales</taxon>
        <taxon>Rhodanobacteraceae</taxon>
        <taxon>Dyella</taxon>
    </lineage>
</organism>
<proteinExistence type="predicted"/>
<dbReference type="PANTHER" id="PTHR10869">
    <property type="entry name" value="PROLYL 4-HYDROXYLASE ALPHA SUBUNIT"/>
    <property type="match status" value="1"/>
</dbReference>
<keyword evidence="3" id="KW-0847">Vitamin C</keyword>
<evidence type="ECO:0000313" key="9">
    <source>
        <dbReference type="EMBL" id="RAO76746.1"/>
    </source>
</evidence>
<gene>
    <name evidence="9" type="ORF">CA260_02150</name>
</gene>
<evidence type="ECO:0000256" key="3">
    <source>
        <dbReference type="ARBA" id="ARBA00022896"/>
    </source>
</evidence>
<evidence type="ECO:0000256" key="5">
    <source>
        <dbReference type="ARBA" id="ARBA00023002"/>
    </source>
</evidence>